<evidence type="ECO:0000256" key="5">
    <source>
        <dbReference type="ARBA" id="ARBA00022679"/>
    </source>
</evidence>
<dbReference type="Pfam" id="PF04140">
    <property type="entry name" value="ICMT"/>
    <property type="match status" value="1"/>
</dbReference>
<keyword evidence="7 10" id="KW-0812">Transmembrane</keyword>
<evidence type="ECO:0000256" key="3">
    <source>
        <dbReference type="ARBA" id="ARBA00012151"/>
    </source>
</evidence>
<dbReference type="OrthoDB" id="422086at2759"/>
<dbReference type="HOGENOM" id="CLU_065200_0_0_1"/>
<dbReference type="EMBL" id="KN847495">
    <property type="protein sequence ID" value="KIW16463.1"/>
    <property type="molecule type" value="Genomic_DNA"/>
</dbReference>
<evidence type="ECO:0000313" key="12">
    <source>
        <dbReference type="Proteomes" id="UP000053328"/>
    </source>
</evidence>
<proteinExistence type="inferred from homology"/>
<dbReference type="GO" id="GO:0005789">
    <property type="term" value="C:endoplasmic reticulum membrane"/>
    <property type="evidence" value="ECO:0007669"/>
    <property type="project" value="UniProtKB-SubCell"/>
</dbReference>
<organism evidence="11 12">
    <name type="scientific">Exophiala spinifera</name>
    <dbReference type="NCBI Taxonomy" id="91928"/>
    <lineage>
        <taxon>Eukaryota</taxon>
        <taxon>Fungi</taxon>
        <taxon>Dikarya</taxon>
        <taxon>Ascomycota</taxon>
        <taxon>Pezizomycotina</taxon>
        <taxon>Eurotiomycetes</taxon>
        <taxon>Chaetothyriomycetidae</taxon>
        <taxon>Chaetothyriales</taxon>
        <taxon>Herpotrichiellaceae</taxon>
        <taxon>Exophiala</taxon>
    </lineage>
</organism>
<evidence type="ECO:0000256" key="4">
    <source>
        <dbReference type="ARBA" id="ARBA00022603"/>
    </source>
</evidence>
<sequence>MSDSSEPASPGIIHEFPRDRLELHEHHHRHEHQNGLGPSQPPTIYVPPAYMPGGRRSLSGVSIRAFGLGIALGLCSLLTIEFVYWGYGLWRAPCFVTILALFHYLEFDMTARYNPPEASISSYLLLSNGLAYAAAHTAAVLEVLLRYWLHSTYKPQWLSLPFPMPSFTLGVPTALSVGWGIILVAVGQFVRSTAMKQANTNFNHVVQWTKRSDHVLVTHGVYAFSRHPSYFGFFWWGIGTQVLLGNRFCLVAYAVVLWKFFNHRIKHEERHLVSFFGQQYLDYRNRVPVRIPFIR</sequence>
<keyword evidence="10" id="KW-0256">Endoplasmic reticulum</keyword>
<dbReference type="VEuPathDB" id="FungiDB:PV08_06517"/>
<feature type="transmembrane region" description="Helical" evidence="10">
    <location>
        <begin position="87"/>
        <end position="105"/>
    </location>
</feature>
<dbReference type="InterPro" id="IPR007269">
    <property type="entry name" value="ICMT_MeTrfase"/>
</dbReference>
<keyword evidence="9 10" id="KW-0472">Membrane</keyword>
<feature type="transmembrane region" description="Helical" evidence="10">
    <location>
        <begin position="169"/>
        <end position="190"/>
    </location>
</feature>
<comment type="subcellular location">
    <subcellularLocation>
        <location evidence="10">Endoplasmic reticulum membrane</location>
        <topology evidence="10">Multi-pass membrane protein</topology>
    </subcellularLocation>
    <subcellularLocation>
        <location evidence="1">Membrane</location>
        <topology evidence="1">Multi-pass membrane protein</topology>
    </subcellularLocation>
</comment>
<dbReference type="GeneID" id="27333600"/>
<evidence type="ECO:0000256" key="2">
    <source>
        <dbReference type="ARBA" id="ARBA00009140"/>
    </source>
</evidence>
<feature type="transmembrane region" description="Helical" evidence="10">
    <location>
        <begin position="233"/>
        <end position="261"/>
    </location>
</feature>
<dbReference type="InterPro" id="IPR025770">
    <property type="entry name" value="PPMT_MeTrfase"/>
</dbReference>
<dbReference type="GO" id="GO:0004671">
    <property type="term" value="F:protein C-terminal S-isoprenylcysteine carboxyl O-methyltransferase activity"/>
    <property type="evidence" value="ECO:0007669"/>
    <property type="project" value="UniProtKB-EC"/>
</dbReference>
<dbReference type="EC" id="2.1.1.100" evidence="3 10"/>
<feature type="transmembrane region" description="Helical" evidence="10">
    <location>
        <begin position="125"/>
        <end position="149"/>
    </location>
</feature>
<dbReference type="Gene3D" id="1.20.120.1630">
    <property type="match status" value="1"/>
</dbReference>
<keyword evidence="12" id="KW-1185">Reference proteome</keyword>
<dbReference type="STRING" id="91928.A0A0D2BBT8"/>
<dbReference type="PANTHER" id="PTHR12714">
    <property type="entry name" value="PROTEIN-S ISOPRENYLCYSTEINE O-METHYLTRANSFERASE"/>
    <property type="match status" value="1"/>
</dbReference>
<dbReference type="GO" id="GO:0032259">
    <property type="term" value="P:methylation"/>
    <property type="evidence" value="ECO:0007669"/>
    <property type="project" value="UniProtKB-KW"/>
</dbReference>
<dbReference type="RefSeq" id="XP_016236679.1">
    <property type="nucleotide sequence ID" value="XM_016380852.1"/>
</dbReference>
<comment type="catalytic activity">
    <reaction evidence="10">
        <text>[protein]-C-terminal S-[(2E,6E)-farnesyl]-L-cysteine + S-adenosyl-L-methionine = [protein]-C-terminal S-[(2E,6E)-farnesyl]-L-cysteine methyl ester + S-adenosyl-L-homocysteine</text>
        <dbReference type="Rhea" id="RHEA:21672"/>
        <dbReference type="Rhea" id="RHEA-COMP:12125"/>
        <dbReference type="Rhea" id="RHEA-COMP:12126"/>
        <dbReference type="ChEBI" id="CHEBI:57856"/>
        <dbReference type="ChEBI" id="CHEBI:59789"/>
        <dbReference type="ChEBI" id="CHEBI:90510"/>
        <dbReference type="ChEBI" id="CHEBI:90511"/>
        <dbReference type="EC" id="2.1.1.100"/>
    </reaction>
</comment>
<keyword evidence="6 10" id="KW-0949">S-adenosyl-L-methionine</keyword>
<gene>
    <name evidence="11" type="ORF">PV08_06517</name>
</gene>
<keyword evidence="4 10" id="KW-0489">Methyltransferase</keyword>
<evidence type="ECO:0000256" key="7">
    <source>
        <dbReference type="ARBA" id="ARBA00022692"/>
    </source>
</evidence>
<evidence type="ECO:0000256" key="6">
    <source>
        <dbReference type="ARBA" id="ARBA00022691"/>
    </source>
</evidence>
<keyword evidence="5" id="KW-0808">Transferase</keyword>
<dbReference type="PROSITE" id="PS51564">
    <property type="entry name" value="SAM_ICMT"/>
    <property type="match status" value="1"/>
</dbReference>
<evidence type="ECO:0000313" key="11">
    <source>
        <dbReference type="EMBL" id="KIW16463.1"/>
    </source>
</evidence>
<feature type="transmembrane region" description="Helical" evidence="10">
    <location>
        <begin position="61"/>
        <end position="80"/>
    </location>
</feature>
<evidence type="ECO:0000256" key="1">
    <source>
        <dbReference type="ARBA" id="ARBA00004141"/>
    </source>
</evidence>
<evidence type="ECO:0000256" key="10">
    <source>
        <dbReference type="RuleBase" id="RU362022"/>
    </source>
</evidence>
<protein>
    <recommendedName>
        <fullName evidence="3 10">Protein-S-isoprenylcysteine O-methyltransferase</fullName>
        <ecNumber evidence="3 10">2.1.1.100</ecNumber>
    </recommendedName>
</protein>
<dbReference type="AlphaFoldDB" id="A0A0D2BBT8"/>
<dbReference type="PANTHER" id="PTHR12714:SF9">
    <property type="entry name" value="PROTEIN-S-ISOPRENYLCYSTEINE O-METHYLTRANSFERASE"/>
    <property type="match status" value="1"/>
</dbReference>
<reference evidence="11 12" key="1">
    <citation type="submission" date="2015-01" db="EMBL/GenBank/DDBJ databases">
        <title>The Genome Sequence of Exophiala spinifera CBS89968.</title>
        <authorList>
            <consortium name="The Broad Institute Genomics Platform"/>
            <person name="Cuomo C."/>
            <person name="de Hoog S."/>
            <person name="Gorbushina A."/>
            <person name="Stielow B."/>
            <person name="Teixiera M."/>
            <person name="Abouelleil A."/>
            <person name="Chapman S.B."/>
            <person name="Priest M."/>
            <person name="Young S.K."/>
            <person name="Wortman J."/>
            <person name="Nusbaum C."/>
            <person name="Birren B."/>
        </authorList>
    </citation>
    <scope>NUCLEOTIDE SEQUENCE [LARGE SCALE GENOMIC DNA]</scope>
    <source>
        <strain evidence="11 12">CBS 89968</strain>
    </source>
</reference>
<evidence type="ECO:0000256" key="8">
    <source>
        <dbReference type="ARBA" id="ARBA00022989"/>
    </source>
</evidence>
<accession>A0A0D2BBT8</accession>
<keyword evidence="8 10" id="KW-1133">Transmembrane helix</keyword>
<name>A0A0D2BBT8_9EURO</name>
<dbReference type="Proteomes" id="UP000053328">
    <property type="component" value="Unassembled WGS sequence"/>
</dbReference>
<comment type="similarity">
    <text evidence="2 10">Belongs to the class VI-like SAM-binding methyltransferase superfamily. Isoprenylcysteine carboxyl methyltransferase family.</text>
</comment>
<evidence type="ECO:0000256" key="9">
    <source>
        <dbReference type="ARBA" id="ARBA00023136"/>
    </source>
</evidence>